<dbReference type="SUPFAM" id="SSF88946">
    <property type="entry name" value="Sigma2 domain of RNA polymerase sigma factors"/>
    <property type="match status" value="1"/>
</dbReference>
<keyword evidence="4" id="KW-0238">DNA-binding</keyword>
<sequence length="191" mass="21435">MEASFDWKQTFDQLAPQLVMYARQLVDAKADAEDVVQQAFVRWWRRFPEGDAAHIPLLYAAVRTIALDQRRSDHRRVNREAKSDLAVAGENAPVFDPRPEQKETAAIVEKALQSLPEDQREVVTLKLWGDLTFNEIAALTGGSINTIAGRYRYALQALHKKLGHLRADLLGESASPAINILPFPSTREAMS</sequence>
<dbReference type="CDD" id="cd06171">
    <property type="entry name" value="Sigma70_r4"/>
    <property type="match status" value="1"/>
</dbReference>
<name>A0ABW0KW86_9BACT</name>
<keyword evidence="9" id="KW-1185">Reference proteome</keyword>
<dbReference type="Gene3D" id="1.10.1740.10">
    <property type="match status" value="1"/>
</dbReference>
<dbReference type="Pfam" id="PF04542">
    <property type="entry name" value="Sigma70_r2"/>
    <property type="match status" value="1"/>
</dbReference>
<protein>
    <submittedName>
        <fullName evidence="8">RNA polymerase sigma factor</fullName>
    </submittedName>
</protein>
<comment type="similarity">
    <text evidence="1">Belongs to the sigma-70 factor family. ECF subfamily.</text>
</comment>
<keyword evidence="3" id="KW-0731">Sigma factor</keyword>
<evidence type="ECO:0000259" key="7">
    <source>
        <dbReference type="Pfam" id="PF08281"/>
    </source>
</evidence>
<keyword evidence="5" id="KW-0804">Transcription</keyword>
<evidence type="ECO:0000256" key="4">
    <source>
        <dbReference type="ARBA" id="ARBA00023125"/>
    </source>
</evidence>
<comment type="caution">
    <text evidence="8">The sequence shown here is derived from an EMBL/GenBank/DDBJ whole genome shotgun (WGS) entry which is preliminary data.</text>
</comment>
<dbReference type="InterPro" id="IPR013325">
    <property type="entry name" value="RNA_pol_sigma_r2"/>
</dbReference>
<dbReference type="Pfam" id="PF08281">
    <property type="entry name" value="Sigma70_r4_2"/>
    <property type="match status" value="1"/>
</dbReference>
<proteinExistence type="inferred from homology"/>
<dbReference type="NCBIfam" id="TIGR02937">
    <property type="entry name" value="sigma70-ECF"/>
    <property type="match status" value="1"/>
</dbReference>
<dbReference type="InterPro" id="IPR013249">
    <property type="entry name" value="RNA_pol_sigma70_r4_t2"/>
</dbReference>
<dbReference type="InterPro" id="IPR039425">
    <property type="entry name" value="RNA_pol_sigma-70-like"/>
</dbReference>
<dbReference type="SUPFAM" id="SSF88659">
    <property type="entry name" value="Sigma3 and sigma4 domains of RNA polymerase sigma factors"/>
    <property type="match status" value="1"/>
</dbReference>
<dbReference type="RefSeq" id="WP_377169752.1">
    <property type="nucleotide sequence ID" value="NZ_JBHSMQ010000008.1"/>
</dbReference>
<evidence type="ECO:0000256" key="2">
    <source>
        <dbReference type="ARBA" id="ARBA00023015"/>
    </source>
</evidence>
<evidence type="ECO:0000313" key="8">
    <source>
        <dbReference type="EMBL" id="MFC5456962.1"/>
    </source>
</evidence>
<evidence type="ECO:0000259" key="6">
    <source>
        <dbReference type="Pfam" id="PF04542"/>
    </source>
</evidence>
<dbReference type="EMBL" id="JBHSMQ010000008">
    <property type="protein sequence ID" value="MFC5456962.1"/>
    <property type="molecule type" value="Genomic_DNA"/>
</dbReference>
<gene>
    <name evidence="8" type="ORF">ACFQDI_19000</name>
</gene>
<dbReference type="PANTHER" id="PTHR43133:SF8">
    <property type="entry name" value="RNA POLYMERASE SIGMA FACTOR HI_1459-RELATED"/>
    <property type="match status" value="1"/>
</dbReference>
<accession>A0ABW0KW86</accession>
<feature type="domain" description="RNA polymerase sigma-70 region 2" evidence="6">
    <location>
        <begin position="11"/>
        <end position="72"/>
    </location>
</feature>
<dbReference type="Proteomes" id="UP001596052">
    <property type="component" value="Unassembled WGS sequence"/>
</dbReference>
<dbReference type="InterPro" id="IPR007627">
    <property type="entry name" value="RNA_pol_sigma70_r2"/>
</dbReference>
<dbReference type="InterPro" id="IPR013324">
    <property type="entry name" value="RNA_pol_sigma_r3/r4-like"/>
</dbReference>
<keyword evidence="2" id="KW-0805">Transcription regulation</keyword>
<dbReference type="Gene3D" id="1.10.10.10">
    <property type="entry name" value="Winged helix-like DNA-binding domain superfamily/Winged helix DNA-binding domain"/>
    <property type="match status" value="1"/>
</dbReference>
<evidence type="ECO:0000256" key="3">
    <source>
        <dbReference type="ARBA" id="ARBA00023082"/>
    </source>
</evidence>
<feature type="domain" description="RNA polymerase sigma factor 70 region 4 type 2" evidence="7">
    <location>
        <begin position="107"/>
        <end position="158"/>
    </location>
</feature>
<dbReference type="InterPro" id="IPR014284">
    <property type="entry name" value="RNA_pol_sigma-70_dom"/>
</dbReference>
<organism evidence="8 9">
    <name type="scientific">Prosthecobacter fluviatilis</name>
    <dbReference type="NCBI Taxonomy" id="445931"/>
    <lineage>
        <taxon>Bacteria</taxon>
        <taxon>Pseudomonadati</taxon>
        <taxon>Verrucomicrobiota</taxon>
        <taxon>Verrucomicrobiia</taxon>
        <taxon>Verrucomicrobiales</taxon>
        <taxon>Verrucomicrobiaceae</taxon>
        <taxon>Prosthecobacter</taxon>
    </lineage>
</organism>
<dbReference type="PANTHER" id="PTHR43133">
    <property type="entry name" value="RNA POLYMERASE ECF-TYPE SIGMA FACTO"/>
    <property type="match status" value="1"/>
</dbReference>
<evidence type="ECO:0000313" key="9">
    <source>
        <dbReference type="Proteomes" id="UP001596052"/>
    </source>
</evidence>
<evidence type="ECO:0000256" key="1">
    <source>
        <dbReference type="ARBA" id="ARBA00010641"/>
    </source>
</evidence>
<dbReference type="InterPro" id="IPR036388">
    <property type="entry name" value="WH-like_DNA-bd_sf"/>
</dbReference>
<evidence type="ECO:0000256" key="5">
    <source>
        <dbReference type="ARBA" id="ARBA00023163"/>
    </source>
</evidence>
<reference evidence="9" key="1">
    <citation type="journal article" date="2019" name="Int. J. Syst. Evol. Microbiol.">
        <title>The Global Catalogue of Microorganisms (GCM) 10K type strain sequencing project: providing services to taxonomists for standard genome sequencing and annotation.</title>
        <authorList>
            <consortium name="The Broad Institute Genomics Platform"/>
            <consortium name="The Broad Institute Genome Sequencing Center for Infectious Disease"/>
            <person name="Wu L."/>
            <person name="Ma J."/>
        </authorList>
    </citation>
    <scope>NUCLEOTIDE SEQUENCE [LARGE SCALE GENOMIC DNA]</scope>
    <source>
        <strain evidence="9">CGMCC 4.1469</strain>
    </source>
</reference>